<sequence length="328" mass="38109">MSVIIDGMDQHCTSIPQLHPTPKALSYNDQLHTHITGALVHGRGQHAYIDFNEYPHDSNLTINILLNILVRYADSLPPVLYLQLDNTSRENKNRHLFSFLSLLLELNIFKKRHHWHHHILSSHPDGQPTLVEKSFADINIIHLPDKLQPYLEEVDIEAWRSLYELLTLEEEENEEDSTVRWPICDLLIMAKQPTDRPQLEEHACNTEDETFRQVHIGPKVKEQRTEVRERDMVATYLPEYSTHWPQVGCIRSVHEDKSLQIEWYTGTLTSKWKEVKVPVKGQKGRKQLWVETIDSSSVILPPFSLTAGEKLPLQTVNGLREKHSSYFQ</sequence>
<reference evidence="3" key="1">
    <citation type="submission" date="2015-02" db="EMBL/GenBank/DDBJ databases">
        <title>Genome sequencing for Strongylocentrotus purpuratus.</title>
        <authorList>
            <person name="Murali S."/>
            <person name="Liu Y."/>
            <person name="Vee V."/>
            <person name="English A."/>
            <person name="Wang M."/>
            <person name="Skinner E."/>
            <person name="Han Y."/>
            <person name="Muzny D.M."/>
            <person name="Worley K.C."/>
            <person name="Gibbs R.A."/>
        </authorList>
    </citation>
    <scope>NUCLEOTIDE SEQUENCE</scope>
</reference>
<evidence type="ECO:0000313" key="3">
    <source>
        <dbReference type="Proteomes" id="UP000007110"/>
    </source>
</evidence>
<dbReference type="InterPro" id="IPR057191">
    <property type="entry name" value="DUF7869"/>
</dbReference>
<dbReference type="InParanoid" id="A0A7M7MZV1"/>
<dbReference type="PANTHER" id="PTHR33153">
    <property type="entry name" value="MYND-TYPE DOMAIN-CONTAINING PROTEIN"/>
    <property type="match status" value="1"/>
</dbReference>
<dbReference type="RefSeq" id="XP_030829036.1">
    <property type="nucleotide sequence ID" value="XM_030973176.1"/>
</dbReference>
<protein>
    <recommendedName>
        <fullName evidence="1">DUF7869 domain-containing protein</fullName>
    </recommendedName>
</protein>
<keyword evidence="3" id="KW-1185">Reference proteome</keyword>
<dbReference type="PANTHER" id="PTHR33153:SF3">
    <property type="entry name" value="TRAFFICKING PROTEIN PARTICLE COMPLEX SUBUNIT 11 DOMAIN-CONTAINING PROTEIN"/>
    <property type="match status" value="1"/>
</dbReference>
<evidence type="ECO:0000259" key="1">
    <source>
        <dbReference type="Pfam" id="PF25273"/>
    </source>
</evidence>
<feature type="domain" description="DUF7869" evidence="1">
    <location>
        <begin position="24"/>
        <end position="111"/>
    </location>
</feature>
<dbReference type="Pfam" id="PF25273">
    <property type="entry name" value="DUF7869"/>
    <property type="match status" value="1"/>
</dbReference>
<name>A0A7M7MZV1_STRPU</name>
<accession>A0A7M7MZV1</accession>
<dbReference type="OrthoDB" id="410478at2759"/>
<dbReference type="Proteomes" id="UP000007110">
    <property type="component" value="Unassembled WGS sequence"/>
</dbReference>
<dbReference type="AlphaFoldDB" id="A0A7M7MZV1"/>
<organism evidence="2 3">
    <name type="scientific">Strongylocentrotus purpuratus</name>
    <name type="common">Purple sea urchin</name>
    <dbReference type="NCBI Taxonomy" id="7668"/>
    <lineage>
        <taxon>Eukaryota</taxon>
        <taxon>Metazoa</taxon>
        <taxon>Echinodermata</taxon>
        <taxon>Eleutherozoa</taxon>
        <taxon>Echinozoa</taxon>
        <taxon>Echinoidea</taxon>
        <taxon>Euechinoidea</taxon>
        <taxon>Echinacea</taxon>
        <taxon>Camarodonta</taxon>
        <taxon>Echinidea</taxon>
        <taxon>Strongylocentrotidae</taxon>
        <taxon>Strongylocentrotus</taxon>
    </lineage>
</organism>
<dbReference type="KEGG" id="spu:115919425"/>
<evidence type="ECO:0000313" key="2">
    <source>
        <dbReference type="EnsemblMetazoa" id="XP_030829036"/>
    </source>
</evidence>
<reference evidence="2" key="2">
    <citation type="submission" date="2021-01" db="UniProtKB">
        <authorList>
            <consortium name="EnsemblMetazoa"/>
        </authorList>
    </citation>
    <scope>IDENTIFICATION</scope>
</reference>
<dbReference type="GeneID" id="115919425"/>
<dbReference type="EnsemblMetazoa" id="XM_030973176">
    <property type="protein sequence ID" value="XP_030829036"/>
    <property type="gene ID" value="LOC115919425"/>
</dbReference>
<proteinExistence type="predicted"/>